<evidence type="ECO:0000313" key="3">
    <source>
        <dbReference type="EMBL" id="SHJ76741.1"/>
    </source>
</evidence>
<dbReference type="STRING" id="192903.SAMN04488513_108116"/>
<evidence type="ECO:0000313" key="4">
    <source>
        <dbReference type="Proteomes" id="UP000184543"/>
    </source>
</evidence>
<reference evidence="4" key="1">
    <citation type="submission" date="2016-11" db="EMBL/GenBank/DDBJ databases">
        <authorList>
            <person name="Varghese N."/>
            <person name="Submissions S."/>
        </authorList>
    </citation>
    <scope>NUCLEOTIDE SEQUENCE [LARGE SCALE GENOMIC DNA]</scope>
    <source>
        <strain evidence="4">DSM 19858</strain>
    </source>
</reference>
<dbReference type="AlphaFoldDB" id="A0A1M6LZT4"/>
<dbReference type="InterPro" id="IPR011006">
    <property type="entry name" value="CheY-like_superfamily"/>
</dbReference>
<dbReference type="Proteomes" id="UP000184543">
    <property type="component" value="Unassembled WGS sequence"/>
</dbReference>
<dbReference type="EMBL" id="FQYU01000008">
    <property type="protein sequence ID" value="SHJ76741.1"/>
    <property type="molecule type" value="Genomic_DNA"/>
</dbReference>
<keyword evidence="4" id="KW-1185">Reference proteome</keyword>
<keyword evidence="1" id="KW-0597">Phosphoprotein</keyword>
<dbReference type="GO" id="GO:0000160">
    <property type="term" value="P:phosphorelay signal transduction system"/>
    <property type="evidence" value="ECO:0007669"/>
    <property type="project" value="InterPro"/>
</dbReference>
<evidence type="ECO:0000259" key="2">
    <source>
        <dbReference type="PROSITE" id="PS50110"/>
    </source>
</evidence>
<evidence type="ECO:0000256" key="1">
    <source>
        <dbReference type="PROSITE-ProRule" id="PRU00169"/>
    </source>
</evidence>
<dbReference type="PROSITE" id="PS50110">
    <property type="entry name" value="RESPONSE_REGULATORY"/>
    <property type="match status" value="1"/>
</dbReference>
<gene>
    <name evidence="3" type="ORF">SAMN04488513_108116</name>
</gene>
<feature type="domain" description="Response regulatory" evidence="2">
    <location>
        <begin position="6"/>
        <end position="130"/>
    </location>
</feature>
<dbReference type="CDD" id="cd00156">
    <property type="entry name" value="REC"/>
    <property type="match status" value="1"/>
</dbReference>
<dbReference type="RefSeq" id="WP_072995041.1">
    <property type="nucleotide sequence ID" value="NZ_FQYU01000008.1"/>
</dbReference>
<protein>
    <submittedName>
        <fullName evidence="3">Response regulator receiver domain-containing protein</fullName>
    </submittedName>
</protein>
<proteinExistence type="predicted"/>
<dbReference type="Pfam" id="PF00072">
    <property type="entry name" value="Response_reg"/>
    <property type="match status" value="1"/>
</dbReference>
<dbReference type="SUPFAM" id="SSF52172">
    <property type="entry name" value="CheY-like"/>
    <property type="match status" value="1"/>
</dbReference>
<dbReference type="InterPro" id="IPR001789">
    <property type="entry name" value="Sig_transdc_resp-reg_receiver"/>
</dbReference>
<organism evidence="3 4">
    <name type="scientific">Pseudozobellia thermophila</name>
    <dbReference type="NCBI Taxonomy" id="192903"/>
    <lineage>
        <taxon>Bacteria</taxon>
        <taxon>Pseudomonadati</taxon>
        <taxon>Bacteroidota</taxon>
        <taxon>Flavobacteriia</taxon>
        <taxon>Flavobacteriales</taxon>
        <taxon>Flavobacteriaceae</taxon>
        <taxon>Pseudozobellia</taxon>
    </lineage>
</organism>
<sequence length="306" mass="35973">MQLEYNILWIDNDIQEYIENGEVGNLNSYLEELGFEPNIVTVADEADLDKFIYSHKYDLIISDFNLNATTGDKIIKKIREEKGFSTEILFYTAKSNFRDAPEVKERLAFMDRITFHSNRDTFLDKVEKLIRLTLDKLLELNATRGLITAATSDLDVEIEELVMLLVVQHEKSDKDLKQIVSDKAHTPLQKRLESFWDKYRDFQSYFPKIDAVKKWEILRDLLKPLKTNDEIKYFLDKNKTYQTQVIDIRNKFAHAKAFDDKGTLKLKGQIEGQDFEFTEASCVEIRRNLIDHKRNIEKLKKFLGKD</sequence>
<dbReference type="OrthoDB" id="7284229at2"/>
<feature type="modified residue" description="4-aspartylphosphate" evidence="1">
    <location>
        <position position="63"/>
    </location>
</feature>
<dbReference type="Gene3D" id="3.40.50.2300">
    <property type="match status" value="1"/>
</dbReference>
<name>A0A1M6LZT4_9FLAO</name>
<accession>A0A1M6LZT4</accession>